<name>A0AAU7E1H0_9ADEN</name>
<dbReference type="EMBL" id="PP711818">
    <property type="protein sequence ID" value="XBH23600.1"/>
    <property type="molecule type" value="Genomic_DNA"/>
</dbReference>
<proteinExistence type="predicted"/>
<evidence type="ECO:0000256" key="1">
    <source>
        <dbReference type="SAM" id="MobiDB-lite"/>
    </source>
</evidence>
<reference evidence="2" key="1">
    <citation type="journal article" date="2024" name="Microbiome">
        <title>Substantial viral diversity in bats and rodents from East Africa: insights into evolution, recombination, and cocirculation.</title>
        <authorList>
            <person name="Wang D."/>
            <person name="Yang X."/>
            <person name="Ren Z."/>
            <person name="Hu B."/>
            <person name="Zhao H."/>
            <person name="Yang K."/>
            <person name="Shi P."/>
            <person name="Zhang Z."/>
            <person name="Feng Q."/>
            <person name="Nawenja C.V."/>
            <person name="Obanda V."/>
            <person name="Robert K."/>
            <person name="Nalikka B."/>
            <person name="Waruhiu C.N."/>
            <person name="Ochola G.O."/>
            <person name="Onyuok S.O."/>
            <person name="Ochieng H."/>
            <person name="Li B."/>
            <person name="Zhu Y."/>
            <person name="Si H."/>
            <person name="Yin J."/>
            <person name="Kristiansen K."/>
            <person name="Jin X."/>
            <person name="Xu X."/>
            <person name="Xiao M."/>
            <person name="Agwanda B."/>
            <person name="Ommeh S."/>
            <person name="Li J."/>
            <person name="Shi Z.L."/>
        </authorList>
    </citation>
    <scope>NUCLEOTIDE SEQUENCE</scope>
    <source>
        <strain evidence="2">1A/Kenya/BAT2584/2015</strain>
    </source>
</reference>
<evidence type="ECO:0000313" key="2">
    <source>
        <dbReference type="EMBL" id="XBH23600.1"/>
    </source>
</evidence>
<feature type="region of interest" description="Disordered" evidence="1">
    <location>
        <begin position="66"/>
        <end position="93"/>
    </location>
</feature>
<sequence length="93" mass="10672">MGLGKGGSRPPRRRYRSWRRHKANVLACLGACASVGFARRYMLFKHNANIPKNVIHYYRSRYFSSAWKPTSRPAPSRRRSARSAQETPPSARP</sequence>
<organism evidence="2">
    <name type="scientific">Cardioderma bat adenovirus</name>
    <dbReference type="NCBI Taxonomy" id="3141913"/>
    <lineage>
        <taxon>Viruses</taxon>
        <taxon>Varidnaviria</taxon>
        <taxon>Bamfordvirae</taxon>
        <taxon>Preplasmiviricota</taxon>
        <taxon>Polisuviricotina</taxon>
        <taxon>Pharingeaviricetes</taxon>
        <taxon>Rowavirales</taxon>
        <taxon>Adenoviridae</taxon>
    </lineage>
</organism>
<accession>A0AAU7E1H0</accession>
<reference evidence="2" key="2">
    <citation type="submission" date="2024-02" db="EMBL/GenBank/DDBJ databases">
        <authorList>
            <person name="Hu B."/>
        </authorList>
    </citation>
    <scope>NUCLEOTIDE SEQUENCE</scope>
    <source>
        <strain evidence="2">1A/Kenya/BAT2584/2015</strain>
    </source>
</reference>
<protein>
    <submittedName>
        <fullName evidence="2">22K protein</fullName>
    </submittedName>
</protein>